<evidence type="ECO:0000313" key="3">
    <source>
        <dbReference type="Proteomes" id="UP000794436"/>
    </source>
</evidence>
<proteinExistence type="predicted"/>
<feature type="compositionally biased region" description="Low complexity" evidence="1">
    <location>
        <begin position="45"/>
        <end position="60"/>
    </location>
</feature>
<accession>A0A8K1CAM9</accession>
<comment type="caution">
    <text evidence="2">The sequence shown here is derived from an EMBL/GenBank/DDBJ whole genome shotgun (WGS) entry which is preliminary data.</text>
</comment>
<organism evidence="2 3">
    <name type="scientific">Pythium oligandrum</name>
    <name type="common">Mycoparasitic fungus</name>
    <dbReference type="NCBI Taxonomy" id="41045"/>
    <lineage>
        <taxon>Eukaryota</taxon>
        <taxon>Sar</taxon>
        <taxon>Stramenopiles</taxon>
        <taxon>Oomycota</taxon>
        <taxon>Peronosporomycetes</taxon>
        <taxon>Pythiales</taxon>
        <taxon>Pythiaceae</taxon>
        <taxon>Pythium</taxon>
    </lineage>
</organism>
<protein>
    <submittedName>
        <fullName evidence="2">Uncharacterized protein</fullName>
    </submittedName>
</protein>
<name>A0A8K1CAM9_PYTOL</name>
<dbReference type="Proteomes" id="UP000794436">
    <property type="component" value="Unassembled WGS sequence"/>
</dbReference>
<reference evidence="2" key="1">
    <citation type="submission" date="2019-03" db="EMBL/GenBank/DDBJ databases">
        <title>Long read genome sequence of the mycoparasitic Pythium oligandrum ATCC 38472 isolated from sugarbeet rhizosphere.</title>
        <authorList>
            <person name="Gaulin E."/>
        </authorList>
    </citation>
    <scope>NUCLEOTIDE SEQUENCE</scope>
    <source>
        <strain evidence="2">ATCC 38472_TT</strain>
    </source>
</reference>
<evidence type="ECO:0000256" key="1">
    <source>
        <dbReference type="SAM" id="MobiDB-lite"/>
    </source>
</evidence>
<evidence type="ECO:0000313" key="2">
    <source>
        <dbReference type="EMBL" id="TMW59829.1"/>
    </source>
</evidence>
<keyword evidence="3" id="KW-1185">Reference proteome</keyword>
<gene>
    <name evidence="2" type="ORF">Poli38472_004898</name>
</gene>
<sequence>MANVEQENDAMLSAAMDAFMDDFSLDAFQQNELIAMTTDTHGDGQSQASQLEQRSSLSSQNVMAETVNQRKRRRKKKSENNMTEREELLYLRSMVQTLTQRLTALDPLKSKLESVHTSHDELVCAVWEDLTRRQRVQRKHSESENVKLRGLLDEQLVLAKEFVQLVARRQRNLEPLVFLYGGSPWWGAFSPTAQPSYDLLQSLDELYDEVDTIVRDSRFQSPPVTNPQQELRLRCNERGVYVEITESCEVPFAFEEATDLFWTAVTMDGAHHDEIHEETTYRTANTLHVTSPPESSPWWGASSPVIHPSVFDEMMQSLPNMNNQVDGILRDPRFLSQPVAEPQQDLRLRCNERGIYFEITESCEVQFAFEDVVELFWRVVCMDQRETQGEMLEVNTYRTENALMRVFQGQPGAPNTGGRVYGKAAHQRFVEPRRVTIVGSVIAQPERVLGVTMSGLVIRHQIWHVFEPSPNKNATFFRTYHLATPDIYDN</sequence>
<feature type="region of interest" description="Disordered" evidence="1">
    <location>
        <begin position="39"/>
        <end position="83"/>
    </location>
</feature>
<dbReference type="AlphaFoldDB" id="A0A8K1CAM9"/>
<dbReference type="EMBL" id="SPLM01000109">
    <property type="protein sequence ID" value="TMW59829.1"/>
    <property type="molecule type" value="Genomic_DNA"/>
</dbReference>